<name>A0ABU8GNP7_9ACTN</name>
<dbReference type="InterPro" id="IPR001647">
    <property type="entry name" value="HTH_TetR"/>
</dbReference>
<proteinExistence type="predicted"/>
<accession>A0ABU8GNP7</accession>
<comment type="caution">
    <text evidence="5">The sequence shown here is derived from an EMBL/GenBank/DDBJ whole genome shotgun (WGS) entry which is preliminary data.</text>
</comment>
<dbReference type="SUPFAM" id="SSF48498">
    <property type="entry name" value="Tetracyclin repressor-like, C-terminal domain"/>
    <property type="match status" value="1"/>
</dbReference>
<dbReference type="SUPFAM" id="SSF46689">
    <property type="entry name" value="Homeodomain-like"/>
    <property type="match status" value="1"/>
</dbReference>
<evidence type="ECO:0000256" key="1">
    <source>
        <dbReference type="ARBA" id="ARBA00023125"/>
    </source>
</evidence>
<keyword evidence="1 2" id="KW-0238">DNA-binding</keyword>
<feature type="domain" description="HTH tetR-type" evidence="4">
    <location>
        <begin position="39"/>
        <end position="99"/>
    </location>
</feature>
<protein>
    <submittedName>
        <fullName evidence="5">TetR/AcrR family transcriptional regulator</fullName>
    </submittedName>
</protein>
<feature type="compositionally biased region" description="Polar residues" evidence="3">
    <location>
        <begin position="1"/>
        <end position="10"/>
    </location>
</feature>
<evidence type="ECO:0000256" key="3">
    <source>
        <dbReference type="SAM" id="MobiDB-lite"/>
    </source>
</evidence>
<dbReference type="PROSITE" id="PS50977">
    <property type="entry name" value="HTH_TETR_2"/>
    <property type="match status" value="1"/>
</dbReference>
<dbReference type="EMBL" id="JBBAYM010000032">
    <property type="protein sequence ID" value="MEI5614821.1"/>
    <property type="molecule type" value="Genomic_DNA"/>
</dbReference>
<dbReference type="Proteomes" id="UP001365781">
    <property type="component" value="Unassembled WGS sequence"/>
</dbReference>
<dbReference type="InterPro" id="IPR050109">
    <property type="entry name" value="HTH-type_TetR-like_transc_reg"/>
</dbReference>
<evidence type="ECO:0000313" key="5">
    <source>
        <dbReference type="EMBL" id="MEI5614821.1"/>
    </source>
</evidence>
<feature type="DNA-binding region" description="H-T-H motif" evidence="2">
    <location>
        <begin position="62"/>
        <end position="81"/>
    </location>
</feature>
<evidence type="ECO:0000256" key="2">
    <source>
        <dbReference type="PROSITE-ProRule" id="PRU00335"/>
    </source>
</evidence>
<dbReference type="PANTHER" id="PTHR30055:SF209">
    <property type="entry name" value="POSSIBLE TRANSCRIPTIONAL REGULATORY PROTEIN (PROBABLY TETR-FAMILY)"/>
    <property type="match status" value="1"/>
</dbReference>
<keyword evidence="6" id="KW-1185">Reference proteome</keyword>
<dbReference type="PANTHER" id="PTHR30055">
    <property type="entry name" value="HTH-TYPE TRANSCRIPTIONAL REGULATOR RUTR"/>
    <property type="match status" value="1"/>
</dbReference>
<dbReference type="PRINTS" id="PR00455">
    <property type="entry name" value="HTHTETR"/>
</dbReference>
<dbReference type="InterPro" id="IPR009057">
    <property type="entry name" value="Homeodomain-like_sf"/>
</dbReference>
<dbReference type="Gene3D" id="1.10.357.10">
    <property type="entry name" value="Tetracycline Repressor, domain 2"/>
    <property type="match status" value="1"/>
</dbReference>
<dbReference type="Pfam" id="PF00440">
    <property type="entry name" value="TetR_N"/>
    <property type="match status" value="1"/>
</dbReference>
<feature type="region of interest" description="Disordered" evidence="3">
    <location>
        <begin position="1"/>
        <end position="41"/>
    </location>
</feature>
<feature type="compositionally biased region" description="Low complexity" evidence="3">
    <location>
        <begin position="17"/>
        <end position="29"/>
    </location>
</feature>
<evidence type="ECO:0000259" key="4">
    <source>
        <dbReference type="PROSITE" id="PS50977"/>
    </source>
</evidence>
<reference evidence="5 6" key="1">
    <citation type="submission" date="2024-03" db="EMBL/GenBank/DDBJ databases">
        <title>First Report of Pectobacterium brasiliscabiei causing potato scab in china.</title>
        <authorList>
            <person name="Handique U."/>
        </authorList>
    </citation>
    <scope>NUCLEOTIDE SEQUENCE [LARGE SCALE GENOMIC DNA]</scope>
    <source>
        <strain evidence="5 6">ZRIMU1503</strain>
    </source>
</reference>
<gene>
    <name evidence="5" type="ORF">WB403_37435</name>
</gene>
<sequence length="232" mass="25172">MTKPQSTTGARPTPDARPTTVTQSTTGSRTPRKKRANGVESRQRILDATVEIAGERGYEGTSIAAVSAKCGLPASSIYWHFKDKDDLIAAVIERSFETWLTAVELPDEETGTPLERATLLAAGVAKSLVDAPDFLRLGLMLALERRPTEPRGRTVFLQVRDIAARKIAAVLKDLFPTLDDASAHTLTTYAMAGADGLFIQHEIHGDTIDLPTMLKLHAHLLHDAALHLTATE</sequence>
<dbReference type="RefSeq" id="WP_336537998.1">
    <property type="nucleotide sequence ID" value="NZ_JBBAYL010000021.1"/>
</dbReference>
<organism evidence="5 6">
    <name type="scientific">Streptomyces brasiliscabiei</name>
    <dbReference type="NCBI Taxonomy" id="2736302"/>
    <lineage>
        <taxon>Bacteria</taxon>
        <taxon>Bacillati</taxon>
        <taxon>Actinomycetota</taxon>
        <taxon>Actinomycetes</taxon>
        <taxon>Kitasatosporales</taxon>
        <taxon>Streptomycetaceae</taxon>
        <taxon>Streptomyces</taxon>
    </lineage>
</organism>
<evidence type="ECO:0000313" key="6">
    <source>
        <dbReference type="Proteomes" id="UP001365781"/>
    </source>
</evidence>
<dbReference type="InterPro" id="IPR036271">
    <property type="entry name" value="Tet_transcr_reg_TetR-rel_C_sf"/>
</dbReference>